<dbReference type="EMBL" id="GISG01232592">
    <property type="protein sequence ID" value="MBA4666743.1"/>
    <property type="molecule type" value="Transcribed_RNA"/>
</dbReference>
<evidence type="ECO:0000313" key="1">
    <source>
        <dbReference type="EMBL" id="MBA4666743.1"/>
    </source>
</evidence>
<reference evidence="1" key="1">
    <citation type="journal article" date="2013" name="J. Plant Res.">
        <title>Effect of fungi and light on seed germination of three Opuntia species from semiarid lands of central Mexico.</title>
        <authorList>
            <person name="Delgado-Sanchez P."/>
            <person name="Jimenez-Bremont J.F."/>
            <person name="Guerrero-Gonzalez Mde L."/>
            <person name="Flores J."/>
        </authorList>
    </citation>
    <scope>NUCLEOTIDE SEQUENCE</scope>
    <source>
        <tissue evidence="1">Cladode</tissue>
    </source>
</reference>
<organism evidence="1">
    <name type="scientific">Opuntia streptacantha</name>
    <name type="common">Prickly pear cactus</name>
    <name type="synonym">Opuntia cardona</name>
    <dbReference type="NCBI Taxonomy" id="393608"/>
    <lineage>
        <taxon>Eukaryota</taxon>
        <taxon>Viridiplantae</taxon>
        <taxon>Streptophyta</taxon>
        <taxon>Embryophyta</taxon>
        <taxon>Tracheophyta</taxon>
        <taxon>Spermatophyta</taxon>
        <taxon>Magnoliopsida</taxon>
        <taxon>eudicotyledons</taxon>
        <taxon>Gunneridae</taxon>
        <taxon>Pentapetalae</taxon>
        <taxon>Caryophyllales</taxon>
        <taxon>Cactineae</taxon>
        <taxon>Cactaceae</taxon>
        <taxon>Opuntioideae</taxon>
        <taxon>Opuntia</taxon>
    </lineage>
</organism>
<reference evidence="1" key="2">
    <citation type="submission" date="2020-07" db="EMBL/GenBank/DDBJ databases">
        <authorList>
            <person name="Vera ALvarez R."/>
            <person name="Arias-Moreno D.M."/>
            <person name="Jimenez-Jacinto V."/>
            <person name="Jimenez-Bremont J.F."/>
            <person name="Swaminathan K."/>
            <person name="Moose S.P."/>
            <person name="Guerrero-Gonzalez M.L."/>
            <person name="Marino-Ramirez L."/>
            <person name="Landsman D."/>
            <person name="Rodriguez-Kessler M."/>
            <person name="Delgado-Sanchez P."/>
        </authorList>
    </citation>
    <scope>NUCLEOTIDE SEQUENCE</scope>
    <source>
        <tissue evidence="1">Cladode</tissue>
    </source>
</reference>
<name>A0A7C9EIK5_OPUST</name>
<dbReference type="AlphaFoldDB" id="A0A7C9EIK5"/>
<proteinExistence type="predicted"/>
<protein>
    <submittedName>
        <fullName evidence="1">Uncharacterized protein</fullName>
    </submittedName>
</protein>
<accession>A0A7C9EIK5</accession>
<sequence length="114" mass="12681">MALCAPCSEIPIIYMYIFIVKGCESYSMFEVLDSVSLILCICDSSVIVELADFVSLFALCNRTLYQPPSSPFLFCPVNVHIEARRKCNNDCCLLLRIRGVVVEIEAFGSGLCLL</sequence>